<feature type="non-terminal residue" evidence="1">
    <location>
        <position position="1"/>
    </location>
</feature>
<accession>D8TLN0</accession>
<dbReference type="KEGG" id="vcn:VOLCADRAFT_36635"/>
<feature type="non-terminal residue" evidence="1">
    <location>
        <position position="65"/>
    </location>
</feature>
<name>D8TLN0_VOLCA</name>
<evidence type="ECO:0000313" key="1">
    <source>
        <dbReference type="EMBL" id="EFJ51361.1"/>
    </source>
</evidence>
<dbReference type="RefSeq" id="XP_002947313.1">
    <property type="nucleotide sequence ID" value="XM_002947267.1"/>
</dbReference>
<dbReference type="InterPro" id="IPR027417">
    <property type="entry name" value="P-loop_NTPase"/>
</dbReference>
<proteinExistence type="predicted"/>
<dbReference type="InterPro" id="IPR026983">
    <property type="entry name" value="DHC"/>
</dbReference>
<dbReference type="eggNOG" id="KOG3595">
    <property type="taxonomic scope" value="Eukaryota"/>
</dbReference>
<dbReference type="InParanoid" id="D8TLN0"/>
<organism evidence="2">
    <name type="scientific">Volvox carteri f. nagariensis</name>
    <dbReference type="NCBI Taxonomy" id="3068"/>
    <lineage>
        <taxon>Eukaryota</taxon>
        <taxon>Viridiplantae</taxon>
        <taxon>Chlorophyta</taxon>
        <taxon>core chlorophytes</taxon>
        <taxon>Chlorophyceae</taxon>
        <taxon>CS clade</taxon>
        <taxon>Chlamydomonadales</taxon>
        <taxon>Volvocaceae</taxon>
        <taxon>Volvox</taxon>
    </lineage>
</organism>
<keyword evidence="2" id="KW-1185">Reference proteome</keyword>
<dbReference type="GeneID" id="9620284"/>
<gene>
    <name evidence="1" type="ORF">VOLCADRAFT_36635</name>
</gene>
<dbReference type="GO" id="GO:0045505">
    <property type="term" value="F:dynein intermediate chain binding"/>
    <property type="evidence" value="ECO:0007669"/>
    <property type="project" value="InterPro"/>
</dbReference>
<protein>
    <recommendedName>
        <fullName evidence="3">ATPase dynein-related AAA domain-containing protein</fullName>
    </recommendedName>
</protein>
<evidence type="ECO:0000313" key="2">
    <source>
        <dbReference type="Proteomes" id="UP000001058"/>
    </source>
</evidence>
<dbReference type="OrthoDB" id="64868at2759"/>
<dbReference type="Proteomes" id="UP000001058">
    <property type="component" value="Unassembled WGS sequence"/>
</dbReference>
<sequence>WLVLDGPVDTRWVEGLNPVLDDNRTLCLSSGEMMPLRDGVSLLLETDSIVHASPATVSRCGVVYM</sequence>
<dbReference type="Gene3D" id="3.40.50.300">
    <property type="entry name" value="P-loop containing nucleotide triphosphate hydrolases"/>
    <property type="match status" value="1"/>
</dbReference>
<dbReference type="PANTHER" id="PTHR45703">
    <property type="entry name" value="DYNEIN HEAVY CHAIN"/>
    <property type="match status" value="1"/>
</dbReference>
<dbReference type="GO" id="GO:0051959">
    <property type="term" value="F:dynein light intermediate chain binding"/>
    <property type="evidence" value="ECO:0007669"/>
    <property type="project" value="InterPro"/>
</dbReference>
<dbReference type="AlphaFoldDB" id="D8TLN0"/>
<dbReference type="EMBL" id="GL378327">
    <property type="protein sequence ID" value="EFJ51361.1"/>
    <property type="molecule type" value="Genomic_DNA"/>
</dbReference>
<dbReference type="GO" id="GO:0030286">
    <property type="term" value="C:dynein complex"/>
    <property type="evidence" value="ECO:0007669"/>
    <property type="project" value="InterPro"/>
</dbReference>
<dbReference type="PANTHER" id="PTHR45703:SF36">
    <property type="entry name" value="DYNEIN HEAVY CHAIN, CYTOPLASMIC"/>
    <property type="match status" value="1"/>
</dbReference>
<dbReference type="STRING" id="3068.D8TLN0"/>
<dbReference type="GO" id="GO:0007018">
    <property type="term" value="P:microtubule-based movement"/>
    <property type="evidence" value="ECO:0007669"/>
    <property type="project" value="InterPro"/>
</dbReference>
<reference evidence="1 2" key="1">
    <citation type="journal article" date="2010" name="Science">
        <title>Genomic analysis of organismal complexity in the multicellular green alga Volvox carteri.</title>
        <authorList>
            <person name="Prochnik S.E."/>
            <person name="Umen J."/>
            <person name="Nedelcu A.M."/>
            <person name="Hallmann A."/>
            <person name="Miller S.M."/>
            <person name="Nishii I."/>
            <person name="Ferris P."/>
            <person name="Kuo A."/>
            <person name="Mitros T."/>
            <person name="Fritz-Laylin L.K."/>
            <person name="Hellsten U."/>
            <person name="Chapman J."/>
            <person name="Simakov O."/>
            <person name="Rensing S.A."/>
            <person name="Terry A."/>
            <person name="Pangilinan J."/>
            <person name="Kapitonov V."/>
            <person name="Jurka J."/>
            <person name="Salamov A."/>
            <person name="Shapiro H."/>
            <person name="Schmutz J."/>
            <person name="Grimwood J."/>
            <person name="Lindquist E."/>
            <person name="Lucas S."/>
            <person name="Grigoriev I.V."/>
            <person name="Schmitt R."/>
            <person name="Kirk D."/>
            <person name="Rokhsar D.S."/>
        </authorList>
    </citation>
    <scope>NUCLEOTIDE SEQUENCE [LARGE SCALE GENOMIC DNA]</scope>
    <source>
        <strain evidence="2">f. Nagariensis / Eve</strain>
    </source>
</reference>
<evidence type="ECO:0008006" key="3">
    <source>
        <dbReference type="Google" id="ProtNLM"/>
    </source>
</evidence>